<organism evidence="2 3">
    <name type="scientific">Shewanella nanhaiensis</name>
    <dbReference type="NCBI Taxonomy" id="2864872"/>
    <lineage>
        <taxon>Bacteria</taxon>
        <taxon>Pseudomonadati</taxon>
        <taxon>Pseudomonadota</taxon>
        <taxon>Gammaproteobacteria</taxon>
        <taxon>Alteromonadales</taxon>
        <taxon>Shewanellaceae</taxon>
        <taxon>Shewanella</taxon>
    </lineage>
</organism>
<dbReference type="PANTHER" id="PTHR43682:SF1">
    <property type="entry name" value="LACTATE UTILIZATION PROTEIN C"/>
    <property type="match status" value="1"/>
</dbReference>
<proteinExistence type="predicted"/>
<dbReference type="InterPro" id="IPR037171">
    <property type="entry name" value="NagB/RpiA_transferase-like"/>
</dbReference>
<reference evidence="2 3" key="1">
    <citation type="submission" date="2021-07" db="EMBL/GenBank/DDBJ databases">
        <title>Shewanella sp. nov, isolated from SCS.</title>
        <authorList>
            <person name="Cao W.R."/>
        </authorList>
    </citation>
    <scope>NUCLEOTIDE SEQUENCE [LARGE SCALE GENOMIC DNA]</scope>
    <source>
        <strain evidence="2 3">NR704-98</strain>
    </source>
</reference>
<accession>A0ABS7DZV1</accession>
<dbReference type="InterPro" id="IPR003741">
    <property type="entry name" value="LUD_dom"/>
</dbReference>
<evidence type="ECO:0000313" key="3">
    <source>
        <dbReference type="Proteomes" id="UP001195963"/>
    </source>
</evidence>
<dbReference type="EMBL" id="JAHZST010000003">
    <property type="protein sequence ID" value="MBW8182975.1"/>
    <property type="molecule type" value="Genomic_DNA"/>
</dbReference>
<sequence length="227" mass="24586">MSSANHISAKNAILAKLRDAKARAIPKETLGYPVWQSHDNELIKQRFIAGLLASHAEVSCVNASEIPKTLARVLNSKGCEKVIVGDANAEQGSGEFFPAILEGAHRIEVTQFDCEFEALKTSLFTEFDAGITHCLGGIADTGTLVLWPDIAEPRTLSLIPPCHIALIKRSTIVSNFAQMMTLQAWQEKMPTNIVLVSGPSKTADIQQTLAYGAHGPSQLVVILVEDR</sequence>
<evidence type="ECO:0000259" key="1">
    <source>
        <dbReference type="Pfam" id="PF02589"/>
    </source>
</evidence>
<dbReference type="Proteomes" id="UP001195963">
    <property type="component" value="Unassembled WGS sequence"/>
</dbReference>
<feature type="domain" description="LUD" evidence="1">
    <location>
        <begin position="45"/>
        <end position="224"/>
    </location>
</feature>
<keyword evidence="3" id="KW-1185">Reference proteome</keyword>
<comment type="caution">
    <text evidence="2">The sequence shown here is derived from an EMBL/GenBank/DDBJ whole genome shotgun (WGS) entry which is preliminary data.</text>
</comment>
<evidence type="ECO:0000313" key="2">
    <source>
        <dbReference type="EMBL" id="MBW8182975.1"/>
    </source>
</evidence>
<name>A0ABS7DZV1_9GAMM</name>
<gene>
    <name evidence="2" type="ORF">K0625_04800</name>
</gene>
<protein>
    <submittedName>
        <fullName evidence="2">Lactate utilization protein C</fullName>
    </submittedName>
</protein>
<dbReference type="Gene3D" id="3.40.50.10420">
    <property type="entry name" value="NagB/RpiA/CoA transferase-like"/>
    <property type="match status" value="1"/>
</dbReference>
<dbReference type="InterPro" id="IPR024185">
    <property type="entry name" value="FTHF_cligase-like_sf"/>
</dbReference>
<dbReference type="RefSeq" id="WP_220108635.1">
    <property type="nucleotide sequence ID" value="NZ_JAHZST010000003.1"/>
</dbReference>
<dbReference type="Pfam" id="PF02589">
    <property type="entry name" value="LUD_dom"/>
    <property type="match status" value="1"/>
</dbReference>
<dbReference type="PANTHER" id="PTHR43682">
    <property type="entry name" value="LACTATE UTILIZATION PROTEIN C"/>
    <property type="match status" value="1"/>
</dbReference>
<dbReference type="SUPFAM" id="SSF100950">
    <property type="entry name" value="NagB/RpiA/CoA transferase-like"/>
    <property type="match status" value="1"/>
</dbReference>